<feature type="non-terminal residue" evidence="2">
    <location>
        <position position="80"/>
    </location>
</feature>
<dbReference type="AlphaFoldDB" id="A0A382BEY6"/>
<organism evidence="2">
    <name type="scientific">marine metagenome</name>
    <dbReference type="NCBI Taxonomy" id="408172"/>
    <lineage>
        <taxon>unclassified sequences</taxon>
        <taxon>metagenomes</taxon>
        <taxon>ecological metagenomes</taxon>
    </lineage>
</organism>
<name>A0A382BEY6_9ZZZZ</name>
<dbReference type="InterPro" id="IPR011105">
    <property type="entry name" value="Cell_wall_hydrolase_SleB"/>
</dbReference>
<accession>A0A382BEY6</accession>
<proteinExistence type="predicted"/>
<dbReference type="EMBL" id="UINC01029403">
    <property type="protein sequence ID" value="SVB12061.1"/>
    <property type="molecule type" value="Genomic_DNA"/>
</dbReference>
<feature type="domain" description="Cell wall hydrolase SleB" evidence="1">
    <location>
        <begin position="43"/>
        <end position="74"/>
    </location>
</feature>
<dbReference type="InterPro" id="IPR042047">
    <property type="entry name" value="SleB_dom1"/>
</dbReference>
<dbReference type="Gene3D" id="1.10.10.2520">
    <property type="entry name" value="Cell wall hydrolase SleB, domain 1"/>
    <property type="match status" value="1"/>
</dbReference>
<dbReference type="Pfam" id="PF07486">
    <property type="entry name" value="Hydrolase_2"/>
    <property type="match status" value="1"/>
</dbReference>
<evidence type="ECO:0000313" key="2">
    <source>
        <dbReference type="EMBL" id="SVB12061.1"/>
    </source>
</evidence>
<sequence>MTSAELIVAGLLFFSPAAASEMNPDGSVECLALNMYYEARDQGSAGLLGVSSVVLNRVKDKRFPNTICEVVEQGPISRWW</sequence>
<protein>
    <recommendedName>
        <fullName evidence="1">Cell wall hydrolase SleB domain-containing protein</fullName>
    </recommendedName>
</protein>
<reference evidence="2" key="1">
    <citation type="submission" date="2018-05" db="EMBL/GenBank/DDBJ databases">
        <authorList>
            <person name="Lanie J.A."/>
            <person name="Ng W.-L."/>
            <person name="Kazmierczak K.M."/>
            <person name="Andrzejewski T.M."/>
            <person name="Davidsen T.M."/>
            <person name="Wayne K.J."/>
            <person name="Tettelin H."/>
            <person name="Glass J.I."/>
            <person name="Rusch D."/>
            <person name="Podicherti R."/>
            <person name="Tsui H.-C.T."/>
            <person name="Winkler M.E."/>
        </authorList>
    </citation>
    <scope>NUCLEOTIDE SEQUENCE</scope>
</reference>
<evidence type="ECO:0000259" key="1">
    <source>
        <dbReference type="Pfam" id="PF07486"/>
    </source>
</evidence>
<gene>
    <name evidence="2" type="ORF">METZ01_LOCUS164915</name>
</gene>
<dbReference type="GO" id="GO:0016787">
    <property type="term" value="F:hydrolase activity"/>
    <property type="evidence" value="ECO:0007669"/>
    <property type="project" value="InterPro"/>
</dbReference>